<name>A0A4Y2E7X3_ARAVE</name>
<comment type="caution">
    <text evidence="1">The sequence shown here is derived from an EMBL/GenBank/DDBJ whole genome shotgun (WGS) entry which is preliminary data.</text>
</comment>
<protein>
    <submittedName>
        <fullName evidence="1">Uncharacterized protein</fullName>
    </submittedName>
</protein>
<dbReference type="AlphaFoldDB" id="A0A4Y2E7X3"/>
<gene>
    <name evidence="1" type="ORF">AVEN_208509_1</name>
</gene>
<evidence type="ECO:0000313" key="1">
    <source>
        <dbReference type="EMBL" id="GBM23875.1"/>
    </source>
</evidence>
<evidence type="ECO:0000313" key="2">
    <source>
        <dbReference type="Proteomes" id="UP000499080"/>
    </source>
</evidence>
<proteinExistence type="predicted"/>
<reference evidence="1 2" key="1">
    <citation type="journal article" date="2019" name="Sci. Rep.">
        <title>Orb-weaving spider Araneus ventricosus genome elucidates the spidroin gene catalogue.</title>
        <authorList>
            <person name="Kono N."/>
            <person name="Nakamura H."/>
            <person name="Ohtoshi R."/>
            <person name="Moran D.A.P."/>
            <person name="Shinohara A."/>
            <person name="Yoshida Y."/>
            <person name="Fujiwara M."/>
            <person name="Mori M."/>
            <person name="Tomita M."/>
            <person name="Arakawa K."/>
        </authorList>
    </citation>
    <scope>NUCLEOTIDE SEQUENCE [LARGE SCALE GENOMIC DNA]</scope>
</reference>
<keyword evidence="2" id="KW-1185">Reference proteome</keyword>
<accession>A0A4Y2E7X3</accession>
<sequence length="109" mass="12442">MTPELKHYFPKLLHRTNGGHVTHDVWFEDARGLFRTNFVDLNRGQMTRAATEPTSSLSNLLTLHKQEEFCNQRMHQGKRTRRIFGGIGVQARDPGVEAENLSSGHRGPF</sequence>
<dbReference type="Proteomes" id="UP000499080">
    <property type="component" value="Unassembled WGS sequence"/>
</dbReference>
<organism evidence="1 2">
    <name type="scientific">Araneus ventricosus</name>
    <name type="common">Orbweaver spider</name>
    <name type="synonym">Epeira ventricosa</name>
    <dbReference type="NCBI Taxonomy" id="182803"/>
    <lineage>
        <taxon>Eukaryota</taxon>
        <taxon>Metazoa</taxon>
        <taxon>Ecdysozoa</taxon>
        <taxon>Arthropoda</taxon>
        <taxon>Chelicerata</taxon>
        <taxon>Arachnida</taxon>
        <taxon>Araneae</taxon>
        <taxon>Araneomorphae</taxon>
        <taxon>Entelegynae</taxon>
        <taxon>Araneoidea</taxon>
        <taxon>Araneidae</taxon>
        <taxon>Araneus</taxon>
    </lineage>
</organism>
<dbReference type="EMBL" id="BGPR01000505">
    <property type="protein sequence ID" value="GBM23875.1"/>
    <property type="molecule type" value="Genomic_DNA"/>
</dbReference>